<name>A0ABY4AMY7_9BURK</name>
<keyword evidence="4" id="KW-1185">Reference proteome</keyword>
<evidence type="ECO:0000259" key="2">
    <source>
        <dbReference type="Pfam" id="PF20243"/>
    </source>
</evidence>
<evidence type="ECO:0000313" key="4">
    <source>
        <dbReference type="Proteomes" id="UP000831607"/>
    </source>
</evidence>
<gene>
    <name evidence="3" type="ORF">DHf2319_02125</name>
</gene>
<sequence>MKSIKTLSATVLALALLASPAISMAHGETEIRFVGQVNGQPFECGKSYADVGTSKSMITPSDFRMFISDVRLIDGQGNAIPLQLTQDKTWQIDNVALIDFENGTSHCRNGTAPLNQSVRGTVPHGDYKGIEFTLGVPFALNHGDPTIAPAPLSSTAMFWNWQGGYKFLKFDMATTGQSKTTLPADKQGGGNASGFSVHLGSTVCASASKTTPPGSCKNPNRVTVRFDSFDPAKDVVIADIGAVLANANVDVNTPKTAVGCMSFPNDPDCPPIMKAFGLPYDGQPGGVQQFFRKQ</sequence>
<dbReference type="InterPro" id="IPR046863">
    <property type="entry name" value="MbnP-like_dom"/>
</dbReference>
<organism evidence="3 4">
    <name type="scientific">Orrella daihaiensis</name>
    <dbReference type="NCBI Taxonomy" id="2782176"/>
    <lineage>
        <taxon>Bacteria</taxon>
        <taxon>Pseudomonadati</taxon>
        <taxon>Pseudomonadota</taxon>
        <taxon>Betaproteobacteria</taxon>
        <taxon>Burkholderiales</taxon>
        <taxon>Alcaligenaceae</taxon>
        <taxon>Orrella</taxon>
    </lineage>
</organism>
<reference evidence="3 4" key="1">
    <citation type="submission" date="2020-11" db="EMBL/GenBank/DDBJ databases">
        <title>Algicoccus daihaiensis sp.nov., isolated from Daihai Lake in Inner Mongolia.</title>
        <authorList>
            <person name="Kai J."/>
        </authorList>
    </citation>
    <scope>NUCLEOTIDE SEQUENCE [LARGE SCALE GENOMIC DNA]</scope>
    <source>
        <strain evidence="4">f23</strain>
    </source>
</reference>
<dbReference type="InterPro" id="IPR023977">
    <property type="entry name" value="MbnP-like"/>
</dbReference>
<dbReference type="Proteomes" id="UP000831607">
    <property type="component" value="Chromosome"/>
</dbReference>
<feature type="signal peptide" evidence="1">
    <location>
        <begin position="1"/>
        <end position="25"/>
    </location>
</feature>
<dbReference type="EMBL" id="CP063982">
    <property type="protein sequence ID" value="UOD50750.1"/>
    <property type="molecule type" value="Genomic_DNA"/>
</dbReference>
<evidence type="ECO:0000313" key="3">
    <source>
        <dbReference type="EMBL" id="UOD50750.1"/>
    </source>
</evidence>
<keyword evidence="1" id="KW-0732">Signal</keyword>
<feature type="domain" description="Copper-binding protein MbnP-like" evidence="2">
    <location>
        <begin position="28"/>
        <end position="261"/>
    </location>
</feature>
<dbReference type="Pfam" id="PF20243">
    <property type="entry name" value="MbnP"/>
    <property type="match status" value="1"/>
</dbReference>
<feature type="chain" id="PRO_5047233080" evidence="1">
    <location>
        <begin position="26"/>
        <end position="294"/>
    </location>
</feature>
<dbReference type="RefSeq" id="WP_243479161.1">
    <property type="nucleotide sequence ID" value="NZ_CP063982.1"/>
</dbReference>
<protein>
    <submittedName>
        <fullName evidence="3">Metallo-mystery pair system four-Cys motif protein</fullName>
    </submittedName>
</protein>
<accession>A0ABY4AMY7</accession>
<dbReference type="NCBIfam" id="TIGR04052">
    <property type="entry name" value="MbnP_like_WxW"/>
    <property type="match status" value="1"/>
</dbReference>
<proteinExistence type="predicted"/>
<evidence type="ECO:0000256" key="1">
    <source>
        <dbReference type="SAM" id="SignalP"/>
    </source>
</evidence>